<organism evidence="1 2">
    <name type="scientific">Tannerella sp. oral taxon BU063 isolate Cell 5</name>
    <dbReference type="NCBI Taxonomy" id="1410950"/>
    <lineage>
        <taxon>Bacteria</taxon>
        <taxon>Pseudomonadati</taxon>
        <taxon>Bacteroidota</taxon>
        <taxon>Bacteroidia</taxon>
        <taxon>Bacteroidales</taxon>
        <taxon>Tannerellaceae</taxon>
        <taxon>Tannerella</taxon>
    </lineage>
</organism>
<proteinExistence type="predicted"/>
<sequence length="190" mass="21764">MQRVSETRKRYGDAQTFLKLLNPAVQPLVARYPERAYMGTSPTLSVVRAAYTEEIAELWLMAQVENLNDFCGVSRKMTFPQMQELARMMLVEVPYLKTAELMMFFHRFKAGHYGEFFGVVDPQRVLSGLQAYLCDRRSELDRYQREKVARQRDAAREASSAGAITYAEYCQLKVAEAADAIRRKAEAQTA</sequence>
<dbReference type="PATRIC" id="fig|1410950.3.peg.1610"/>
<gene>
    <name evidence="1" type="ORF">T229_10950</name>
</gene>
<evidence type="ECO:0000313" key="1">
    <source>
        <dbReference type="EMBL" id="ETK04074.1"/>
    </source>
</evidence>
<name>W2C9Y9_9BACT</name>
<dbReference type="Pfam" id="PF20338">
    <property type="entry name" value="DUF6633"/>
    <property type="match status" value="1"/>
</dbReference>
<dbReference type="EMBL" id="AYYC01000705">
    <property type="protein sequence ID" value="ETK04074.1"/>
    <property type="molecule type" value="Genomic_DNA"/>
</dbReference>
<protein>
    <submittedName>
        <fullName evidence="1">Uncharacterized protein</fullName>
    </submittedName>
</protein>
<dbReference type="InterPro" id="IPR046573">
    <property type="entry name" value="DUF6633"/>
</dbReference>
<evidence type="ECO:0000313" key="2">
    <source>
        <dbReference type="Proteomes" id="UP000018872"/>
    </source>
</evidence>
<comment type="caution">
    <text evidence="1">The sequence shown here is derived from an EMBL/GenBank/DDBJ whole genome shotgun (WGS) entry which is preliminary data.</text>
</comment>
<dbReference type="AlphaFoldDB" id="W2C9Y9"/>
<accession>W2C9Y9</accession>
<reference evidence="1 2" key="1">
    <citation type="submission" date="2013-11" db="EMBL/GenBank/DDBJ databases">
        <title>Single cell genomics of uncultured Tannerella BU063 (oral taxon 286).</title>
        <authorList>
            <person name="Beall C.J."/>
            <person name="Campbell A.G."/>
            <person name="Griffen A.L."/>
            <person name="Podar M."/>
            <person name="Leys E.J."/>
        </authorList>
    </citation>
    <scope>NUCLEOTIDE SEQUENCE [LARGE SCALE GENOMIC DNA]</scope>
    <source>
        <strain evidence="1">Cell 5</strain>
    </source>
</reference>
<dbReference type="Proteomes" id="UP000018872">
    <property type="component" value="Unassembled WGS sequence"/>
</dbReference>